<evidence type="ECO:0000313" key="2">
    <source>
        <dbReference type="Proteomes" id="UP001597451"/>
    </source>
</evidence>
<organism evidence="1 2">
    <name type="scientific">Oceanobacillus kapialis</name>
    <dbReference type="NCBI Taxonomy" id="481353"/>
    <lineage>
        <taxon>Bacteria</taxon>
        <taxon>Bacillati</taxon>
        <taxon>Bacillota</taxon>
        <taxon>Bacilli</taxon>
        <taxon>Bacillales</taxon>
        <taxon>Bacillaceae</taxon>
        <taxon>Oceanobacillus</taxon>
    </lineage>
</organism>
<proteinExistence type="predicted"/>
<keyword evidence="2" id="KW-1185">Reference proteome</keyword>
<dbReference type="Proteomes" id="UP001597451">
    <property type="component" value="Unassembled WGS sequence"/>
</dbReference>
<protein>
    <submittedName>
        <fullName evidence="1">Uncharacterized protein</fullName>
    </submittedName>
</protein>
<comment type="caution">
    <text evidence="1">The sequence shown here is derived from an EMBL/GenBank/DDBJ whole genome shotgun (WGS) entry which is preliminary data.</text>
</comment>
<gene>
    <name evidence="1" type="ORF">ACFSUN_03265</name>
</gene>
<dbReference type="EMBL" id="JBHUMX010000006">
    <property type="protein sequence ID" value="MFD2627813.1"/>
    <property type="molecule type" value="Genomic_DNA"/>
</dbReference>
<name>A0ABW5PWQ2_9BACI</name>
<accession>A0ABW5PWQ2</accession>
<reference evidence="2" key="1">
    <citation type="journal article" date="2019" name="Int. J. Syst. Evol. Microbiol.">
        <title>The Global Catalogue of Microorganisms (GCM) 10K type strain sequencing project: providing services to taxonomists for standard genome sequencing and annotation.</title>
        <authorList>
            <consortium name="The Broad Institute Genomics Platform"/>
            <consortium name="The Broad Institute Genome Sequencing Center for Infectious Disease"/>
            <person name="Wu L."/>
            <person name="Ma J."/>
        </authorList>
    </citation>
    <scope>NUCLEOTIDE SEQUENCE [LARGE SCALE GENOMIC DNA]</scope>
    <source>
        <strain evidence="2">TISTR 1858</strain>
    </source>
</reference>
<evidence type="ECO:0000313" key="1">
    <source>
        <dbReference type="EMBL" id="MFD2627813.1"/>
    </source>
</evidence>
<sequence length="52" mass="6411">MEKIIQQNNDEVKMKYIFVTLLSLLTLKKVERLEKLRVELKERQEEEDYNKI</sequence>
<dbReference type="RefSeq" id="WP_379560472.1">
    <property type="nucleotide sequence ID" value="NZ_JBHUMX010000006.1"/>
</dbReference>